<dbReference type="PANTHER" id="PTHR22926">
    <property type="entry name" value="PHOSPHO-N-ACETYLMURAMOYL-PENTAPEPTIDE-TRANSFERASE"/>
    <property type="match status" value="1"/>
</dbReference>
<dbReference type="PROSITE" id="PS01348">
    <property type="entry name" value="MRAY_2"/>
    <property type="match status" value="1"/>
</dbReference>
<feature type="transmembrane region" description="Helical" evidence="8">
    <location>
        <begin position="158"/>
        <end position="175"/>
    </location>
</feature>
<dbReference type="GO" id="GO:0071555">
    <property type="term" value="P:cell wall organization"/>
    <property type="evidence" value="ECO:0007669"/>
    <property type="project" value="TreeGrafter"/>
</dbReference>
<dbReference type="GO" id="GO:0016780">
    <property type="term" value="F:phosphotransferase activity, for other substituted phosphate groups"/>
    <property type="evidence" value="ECO:0007669"/>
    <property type="project" value="InterPro"/>
</dbReference>
<comment type="cofactor">
    <cofactor evidence="7">
        <name>Mg(2+)</name>
        <dbReference type="ChEBI" id="CHEBI:18420"/>
    </cofactor>
</comment>
<evidence type="ECO:0000256" key="8">
    <source>
        <dbReference type="SAM" id="Phobius"/>
    </source>
</evidence>
<reference evidence="9 10" key="1">
    <citation type="submission" date="2016-11" db="EMBL/GenBank/DDBJ databases">
        <authorList>
            <person name="Jaros S."/>
            <person name="Januszkiewicz K."/>
            <person name="Wedrychowicz H."/>
        </authorList>
    </citation>
    <scope>NUCLEOTIDE SEQUENCE [LARGE SCALE GENOMIC DNA]</scope>
    <source>
        <strain evidence="9 10">DSM 17918</strain>
    </source>
</reference>
<feature type="binding site" evidence="7">
    <location>
        <position position="210"/>
    </location>
    <ligand>
        <name>Mg(2+)</name>
        <dbReference type="ChEBI" id="CHEBI:18420"/>
    </ligand>
</feature>
<name>A0A1M4UPS4_9THEO</name>
<dbReference type="Pfam" id="PF00953">
    <property type="entry name" value="Glycos_transf_4"/>
    <property type="match status" value="1"/>
</dbReference>
<keyword evidence="7" id="KW-0460">Magnesium</keyword>
<evidence type="ECO:0000256" key="2">
    <source>
        <dbReference type="ARBA" id="ARBA00022475"/>
    </source>
</evidence>
<feature type="transmembrane region" description="Helical" evidence="8">
    <location>
        <begin position="287"/>
        <end position="305"/>
    </location>
</feature>
<feature type="binding site" evidence="7">
    <location>
        <position position="150"/>
    </location>
    <ligand>
        <name>Mg(2+)</name>
        <dbReference type="ChEBI" id="CHEBI:18420"/>
    </ligand>
</feature>
<evidence type="ECO:0000256" key="1">
    <source>
        <dbReference type="ARBA" id="ARBA00004651"/>
    </source>
</evidence>
<dbReference type="InterPro" id="IPR018480">
    <property type="entry name" value="PNAcMuramoyl-5peptid_Trfase_CS"/>
</dbReference>
<feature type="transmembrane region" description="Helical" evidence="8">
    <location>
        <begin position="132"/>
        <end position="151"/>
    </location>
</feature>
<dbReference type="PANTHER" id="PTHR22926:SF3">
    <property type="entry name" value="UNDECAPRENYL-PHOSPHATE ALPHA-N-ACETYLGLUCOSAMINYL 1-PHOSPHATE TRANSFERASE"/>
    <property type="match status" value="1"/>
</dbReference>
<protein>
    <submittedName>
        <fullName evidence="9">UDP-GlcNAc:undecaprenyl-phosphate GlcNAc-1-phosphate transferase</fullName>
    </submittedName>
</protein>
<keyword evidence="10" id="KW-1185">Reference proteome</keyword>
<evidence type="ECO:0000256" key="5">
    <source>
        <dbReference type="ARBA" id="ARBA00022989"/>
    </source>
</evidence>
<feature type="transmembrane region" description="Helical" evidence="8">
    <location>
        <begin position="100"/>
        <end position="120"/>
    </location>
</feature>
<evidence type="ECO:0000313" key="10">
    <source>
        <dbReference type="Proteomes" id="UP000184088"/>
    </source>
</evidence>
<keyword evidence="6 8" id="KW-0472">Membrane</keyword>
<dbReference type="RefSeq" id="WP_073341501.1">
    <property type="nucleotide sequence ID" value="NZ_FQVH01000003.1"/>
</dbReference>
<evidence type="ECO:0000256" key="4">
    <source>
        <dbReference type="ARBA" id="ARBA00022692"/>
    </source>
</evidence>
<evidence type="ECO:0000256" key="3">
    <source>
        <dbReference type="ARBA" id="ARBA00022679"/>
    </source>
</evidence>
<keyword evidence="7" id="KW-0479">Metal-binding</keyword>
<evidence type="ECO:0000256" key="6">
    <source>
        <dbReference type="ARBA" id="ARBA00023136"/>
    </source>
</evidence>
<dbReference type="InterPro" id="IPR000715">
    <property type="entry name" value="Glycosyl_transferase_4"/>
</dbReference>
<feature type="transmembrane region" description="Helical" evidence="8">
    <location>
        <begin position="231"/>
        <end position="256"/>
    </location>
</feature>
<dbReference type="Proteomes" id="UP000184088">
    <property type="component" value="Unassembled WGS sequence"/>
</dbReference>
<evidence type="ECO:0000313" key="9">
    <source>
        <dbReference type="EMBL" id="SHE58714.1"/>
    </source>
</evidence>
<organism evidence="9 10">
    <name type="scientific">Caldanaerobius fijiensis DSM 17918</name>
    <dbReference type="NCBI Taxonomy" id="1121256"/>
    <lineage>
        <taxon>Bacteria</taxon>
        <taxon>Bacillati</taxon>
        <taxon>Bacillota</taxon>
        <taxon>Clostridia</taxon>
        <taxon>Thermoanaerobacterales</taxon>
        <taxon>Thermoanaerobacteraceae</taxon>
        <taxon>Caldanaerobius</taxon>
    </lineage>
</organism>
<gene>
    <name evidence="9" type="ORF">SAMN02746089_00476</name>
</gene>
<keyword evidence="5 8" id="KW-1133">Transmembrane helix</keyword>
<dbReference type="GO" id="GO:0009103">
    <property type="term" value="P:lipopolysaccharide biosynthetic process"/>
    <property type="evidence" value="ECO:0007669"/>
    <property type="project" value="TreeGrafter"/>
</dbReference>
<dbReference type="GO" id="GO:0046872">
    <property type="term" value="F:metal ion binding"/>
    <property type="evidence" value="ECO:0007669"/>
    <property type="project" value="UniProtKB-KW"/>
</dbReference>
<feature type="transmembrane region" description="Helical" evidence="8">
    <location>
        <begin position="6"/>
        <end position="26"/>
    </location>
</feature>
<keyword evidence="2" id="KW-1003">Cell membrane</keyword>
<keyword evidence="4 8" id="KW-0812">Transmembrane</keyword>
<feature type="transmembrane region" description="Helical" evidence="8">
    <location>
        <begin position="46"/>
        <end position="66"/>
    </location>
</feature>
<comment type="subcellular location">
    <subcellularLocation>
        <location evidence="1">Cell membrane</location>
        <topology evidence="1">Multi-pass membrane protein</topology>
    </subcellularLocation>
</comment>
<dbReference type="GO" id="GO:0005886">
    <property type="term" value="C:plasma membrane"/>
    <property type="evidence" value="ECO:0007669"/>
    <property type="project" value="UniProtKB-SubCell"/>
</dbReference>
<evidence type="ECO:0000256" key="7">
    <source>
        <dbReference type="PIRSR" id="PIRSR600715-1"/>
    </source>
</evidence>
<keyword evidence="3 9" id="KW-0808">Transferase</keyword>
<feature type="transmembrane region" description="Helical" evidence="8">
    <location>
        <begin position="206"/>
        <end position="225"/>
    </location>
</feature>
<dbReference type="AlphaFoldDB" id="A0A1M4UPS4"/>
<dbReference type="OrthoDB" id="9805475at2"/>
<accession>A0A1M4UPS4</accession>
<feature type="transmembrane region" description="Helical" evidence="8">
    <location>
        <begin position="181"/>
        <end position="199"/>
    </location>
</feature>
<feature type="transmembrane region" description="Helical" evidence="8">
    <location>
        <begin position="72"/>
        <end position="88"/>
    </location>
</feature>
<sequence>MLKYILAFVIAFLLTCVFTPLAKKIAYAIGAIDVPKDERRVHKKPVPLLGGLSIYLSFLVGAIIFVPKNSHILGLLIGSTIIIIVGVLDDKYELSAIAKLFGQIMAAVVVMVYGMRINVISNPFGDSINLGLWAYPITLIWIVAITNTLNLIDGLDGLAAGVAGIASFFLFIVSLLNSRDIAAILTIITAGSALGFLPFNFNPAKIFMGDTGALLLGFILSVISVEGAIKGAAAIAIIVPVLVLGLPIFDMIVSIIRRSIKGMPIMQADKGHIHHRLLDMGMSQRRAVIYMYIICIVLGISAIVVSAGNTLTGILVISLVILLAMILTKRMNLIGLNDDRYRGITR</sequence>
<proteinExistence type="predicted"/>
<dbReference type="GO" id="GO:0044038">
    <property type="term" value="P:cell wall macromolecule biosynthetic process"/>
    <property type="evidence" value="ECO:0007669"/>
    <property type="project" value="TreeGrafter"/>
</dbReference>
<dbReference type="STRING" id="1121256.SAMN02746089_00476"/>
<dbReference type="EMBL" id="FQVH01000003">
    <property type="protein sequence ID" value="SHE58714.1"/>
    <property type="molecule type" value="Genomic_DNA"/>
</dbReference>
<feature type="transmembrane region" description="Helical" evidence="8">
    <location>
        <begin position="311"/>
        <end position="328"/>
    </location>
</feature>
<dbReference type="CDD" id="cd06853">
    <property type="entry name" value="GT_WecA_like"/>
    <property type="match status" value="1"/>
</dbReference>